<evidence type="ECO:0000313" key="4">
    <source>
        <dbReference type="WBParaSite" id="OFLC_0001278901-mRNA-1"/>
    </source>
</evidence>
<protein>
    <submittedName>
        <fullName evidence="4">DUF3456 domain-containing protein</fullName>
    </submittedName>
</protein>
<name>A0A183HZ76_9BILA</name>
<proteinExistence type="predicted"/>
<sequence length="137" mass="15531">MLAVLISLQTTSLVSGRHSTMKCYACTTIDADGFLDDIQDWSWKKWLENIRSVPKMKQCGDKFDEKLIFGETVYLMPEMEMCSQGALKSPIAKSNEILMLSLITKKVAVISKIYGSIHLKLAHLHMSSFTNRLVNWS</sequence>
<keyword evidence="3" id="KW-1185">Reference proteome</keyword>
<gene>
    <name evidence="2" type="ORF">OFLC_LOCUS12788</name>
</gene>
<reference evidence="2 3" key="2">
    <citation type="submission" date="2018-11" db="EMBL/GenBank/DDBJ databases">
        <authorList>
            <consortium name="Pathogen Informatics"/>
        </authorList>
    </citation>
    <scope>NUCLEOTIDE SEQUENCE [LARGE SCALE GENOMIC DNA]</scope>
</reference>
<dbReference type="WBParaSite" id="OFLC_0001278901-mRNA-1">
    <property type="protein sequence ID" value="OFLC_0001278901-mRNA-1"/>
    <property type="gene ID" value="OFLC_0001278901"/>
</dbReference>
<accession>A0A183HZ76</accession>
<dbReference type="EMBL" id="UZAJ01039932">
    <property type="protein sequence ID" value="VDP12160.1"/>
    <property type="molecule type" value="Genomic_DNA"/>
</dbReference>
<feature type="chain" id="PRO_5044552701" evidence="1">
    <location>
        <begin position="17"/>
        <end position="137"/>
    </location>
</feature>
<organism evidence="4">
    <name type="scientific">Onchocerca flexuosa</name>
    <dbReference type="NCBI Taxonomy" id="387005"/>
    <lineage>
        <taxon>Eukaryota</taxon>
        <taxon>Metazoa</taxon>
        <taxon>Ecdysozoa</taxon>
        <taxon>Nematoda</taxon>
        <taxon>Chromadorea</taxon>
        <taxon>Rhabditida</taxon>
        <taxon>Spirurina</taxon>
        <taxon>Spiruromorpha</taxon>
        <taxon>Filarioidea</taxon>
        <taxon>Onchocercidae</taxon>
        <taxon>Onchocerca</taxon>
    </lineage>
</organism>
<evidence type="ECO:0000313" key="2">
    <source>
        <dbReference type="EMBL" id="VDP12160.1"/>
    </source>
</evidence>
<reference evidence="4" key="1">
    <citation type="submission" date="2016-06" db="UniProtKB">
        <authorList>
            <consortium name="WormBaseParasite"/>
        </authorList>
    </citation>
    <scope>IDENTIFICATION</scope>
</reference>
<feature type="signal peptide" evidence="1">
    <location>
        <begin position="1"/>
        <end position="16"/>
    </location>
</feature>
<evidence type="ECO:0000256" key="1">
    <source>
        <dbReference type="SAM" id="SignalP"/>
    </source>
</evidence>
<evidence type="ECO:0000313" key="3">
    <source>
        <dbReference type="Proteomes" id="UP000267606"/>
    </source>
</evidence>
<dbReference type="Proteomes" id="UP000267606">
    <property type="component" value="Unassembled WGS sequence"/>
</dbReference>
<keyword evidence="1" id="KW-0732">Signal</keyword>
<dbReference type="AlphaFoldDB" id="A0A183HZ76"/>